<proteinExistence type="predicted"/>
<dbReference type="PANTHER" id="PTHR31286">
    <property type="entry name" value="GLYCINE-RICH CELL WALL STRUCTURAL PROTEIN 1.8-LIKE"/>
    <property type="match status" value="1"/>
</dbReference>
<sequence>MAGKKAGKGGATPSMSTRSRASAGFSVLEDLDVDFPILQAGNGKLTQGSPAGSRIENPSTDLQVSSNPGNKQVTAGIGKLTQGSPAGSGIVYETSATEPQVNSKPGNKQVTAAMLTSSGKQGTDTVALSAPGENDNIKVSIASAVVTPTAAPKSQTVMKPWSNLFKDNRAPAHGIKLKYIPPKGNSLDFAGRVLPSMIDMWGHCLVGCFTGTFPGLKAIYELREKWGVRCLIRPHDKGWVIFKFQNEVDRAKVLNEGPYNIFGKLLMLKELGDDFSFDDEEFLKVPIWVKFPNLPLKLWNDEAMSEIASMVGVPLTTDKVTQEKINHHFARVLIEVDISKPPPLSFPIRLPSRKVFNQTVVYETFPNFCFHCKEYGHHPFICKKLAEKEREATIPEIETVKDAEPEKTTLDPPAAAPASLETAVPEPGTTTLACLVAATPQRAASFSAVAISAATSQAADHASLAAAPAAAIPAAAHAPQPPAVHASQLTAGVDIEMKVGREPDVLKTAAPVPQVAAKRNKKKKMNTGRTKTIKSAARAPKRIEHESSGETDSSWEEDLGSDFDEVYMDGKVFTIRKDAKVCRNRMIRRIPGLSWEDTFTKKKMALPEFFRNRTDGKK</sequence>
<dbReference type="PANTHER" id="PTHR31286:SF168">
    <property type="entry name" value="DUF4283 DOMAIN-CONTAINING PROTEIN"/>
    <property type="match status" value="1"/>
</dbReference>
<feature type="region of interest" description="Disordered" evidence="1">
    <location>
        <begin position="517"/>
        <end position="556"/>
    </location>
</feature>
<gene>
    <name evidence="3" type="ORF">CEURO_LOCUS12792</name>
</gene>
<keyword evidence="4" id="KW-1185">Reference proteome</keyword>
<feature type="region of interest" description="Disordered" evidence="1">
    <location>
        <begin position="1"/>
        <end position="21"/>
    </location>
</feature>
<feature type="region of interest" description="Disordered" evidence="1">
    <location>
        <begin position="402"/>
        <end position="421"/>
    </location>
</feature>
<reference evidence="3" key="1">
    <citation type="submission" date="2022-07" db="EMBL/GenBank/DDBJ databases">
        <authorList>
            <person name="Macas J."/>
            <person name="Novak P."/>
            <person name="Neumann P."/>
        </authorList>
    </citation>
    <scope>NUCLEOTIDE SEQUENCE</scope>
</reference>
<evidence type="ECO:0000313" key="4">
    <source>
        <dbReference type="Proteomes" id="UP001152484"/>
    </source>
</evidence>
<feature type="domain" description="DUF4283" evidence="2">
    <location>
        <begin position="199"/>
        <end position="278"/>
    </location>
</feature>
<feature type="compositionally biased region" description="Polar residues" evidence="1">
    <location>
        <begin position="44"/>
        <end position="73"/>
    </location>
</feature>
<dbReference type="EMBL" id="CAMAPE010000031">
    <property type="protein sequence ID" value="CAH9094541.1"/>
    <property type="molecule type" value="Genomic_DNA"/>
</dbReference>
<comment type="caution">
    <text evidence="3">The sequence shown here is derived from an EMBL/GenBank/DDBJ whole genome shotgun (WGS) entry which is preliminary data.</text>
</comment>
<dbReference type="OrthoDB" id="1926761at2759"/>
<name>A0A9P1EBR1_CUSEU</name>
<dbReference type="InterPro" id="IPR040256">
    <property type="entry name" value="At4g02000-like"/>
</dbReference>
<dbReference type="AlphaFoldDB" id="A0A9P1EBR1"/>
<evidence type="ECO:0000313" key="3">
    <source>
        <dbReference type="EMBL" id="CAH9094541.1"/>
    </source>
</evidence>
<protein>
    <recommendedName>
        <fullName evidence="2">DUF4283 domain-containing protein</fullName>
    </recommendedName>
</protein>
<dbReference type="InterPro" id="IPR025558">
    <property type="entry name" value="DUF4283"/>
</dbReference>
<organism evidence="3 4">
    <name type="scientific">Cuscuta europaea</name>
    <name type="common">European dodder</name>
    <dbReference type="NCBI Taxonomy" id="41803"/>
    <lineage>
        <taxon>Eukaryota</taxon>
        <taxon>Viridiplantae</taxon>
        <taxon>Streptophyta</taxon>
        <taxon>Embryophyta</taxon>
        <taxon>Tracheophyta</taxon>
        <taxon>Spermatophyta</taxon>
        <taxon>Magnoliopsida</taxon>
        <taxon>eudicotyledons</taxon>
        <taxon>Gunneridae</taxon>
        <taxon>Pentapetalae</taxon>
        <taxon>asterids</taxon>
        <taxon>lamiids</taxon>
        <taxon>Solanales</taxon>
        <taxon>Convolvulaceae</taxon>
        <taxon>Cuscuteae</taxon>
        <taxon>Cuscuta</taxon>
        <taxon>Cuscuta subgen. Cuscuta</taxon>
    </lineage>
</organism>
<dbReference type="Pfam" id="PF14111">
    <property type="entry name" value="DUF4283"/>
    <property type="match status" value="1"/>
</dbReference>
<feature type="region of interest" description="Disordered" evidence="1">
    <location>
        <begin position="42"/>
        <end position="81"/>
    </location>
</feature>
<dbReference type="Proteomes" id="UP001152484">
    <property type="component" value="Unassembled WGS sequence"/>
</dbReference>
<evidence type="ECO:0000259" key="2">
    <source>
        <dbReference type="Pfam" id="PF14111"/>
    </source>
</evidence>
<evidence type="ECO:0000256" key="1">
    <source>
        <dbReference type="SAM" id="MobiDB-lite"/>
    </source>
</evidence>
<accession>A0A9P1EBR1</accession>